<reference evidence="2" key="1">
    <citation type="journal article" date="2019" name="Int. J. Syst. Evol. Microbiol.">
        <title>The Global Catalogue of Microorganisms (GCM) 10K type strain sequencing project: providing services to taxonomists for standard genome sequencing and annotation.</title>
        <authorList>
            <consortium name="The Broad Institute Genomics Platform"/>
            <consortium name="The Broad Institute Genome Sequencing Center for Infectious Disease"/>
            <person name="Wu L."/>
            <person name="Ma J."/>
        </authorList>
    </citation>
    <scope>NUCLEOTIDE SEQUENCE [LARGE SCALE GENOMIC DNA]</scope>
    <source>
        <strain evidence="2">NBRC 108565</strain>
    </source>
</reference>
<name>A0ABM8G654_9CELL</name>
<evidence type="ECO:0008006" key="3">
    <source>
        <dbReference type="Google" id="ProtNLM"/>
    </source>
</evidence>
<proteinExistence type="predicted"/>
<accession>A0ABM8G654</accession>
<dbReference type="Proteomes" id="UP001321475">
    <property type="component" value="Chromosome"/>
</dbReference>
<sequence length="62" mass="6439">MLDDRTAAREDLDAVGHFVWDNAANRVGWAALLRGVAAVGADDVPAEAAPARRGDLSGLPPT</sequence>
<organism evidence="1 2">
    <name type="scientific">Paraoerskovia sediminicola</name>
    <dbReference type="NCBI Taxonomy" id="1138587"/>
    <lineage>
        <taxon>Bacteria</taxon>
        <taxon>Bacillati</taxon>
        <taxon>Actinomycetota</taxon>
        <taxon>Actinomycetes</taxon>
        <taxon>Micrococcales</taxon>
        <taxon>Cellulomonadaceae</taxon>
        <taxon>Paraoerskovia</taxon>
    </lineage>
</organism>
<evidence type="ECO:0000313" key="2">
    <source>
        <dbReference type="Proteomes" id="UP001321475"/>
    </source>
</evidence>
<protein>
    <recommendedName>
        <fullName evidence="3">Toxin ParE1/3/4</fullName>
    </recommendedName>
</protein>
<dbReference type="EMBL" id="AP027729">
    <property type="protein sequence ID" value="BDZ43601.1"/>
    <property type="molecule type" value="Genomic_DNA"/>
</dbReference>
<evidence type="ECO:0000313" key="1">
    <source>
        <dbReference type="EMBL" id="BDZ43601.1"/>
    </source>
</evidence>
<gene>
    <name evidence="1" type="ORF">GCM10025865_29000</name>
</gene>
<keyword evidence="2" id="KW-1185">Reference proteome</keyword>